<proteinExistence type="predicted"/>
<reference evidence="1" key="2">
    <citation type="submission" date="2023-02" db="EMBL/GenBank/DDBJ databases">
        <authorList>
            <person name="Concha-Toloza M."/>
            <person name="Lopez-Cantillo M."/>
            <person name="Molina-Mora J."/>
            <person name="Collado L."/>
        </authorList>
    </citation>
    <scope>NUCLEOTIDE SEQUENCE</scope>
    <source>
        <strain evidence="1">FR1p273A</strain>
    </source>
</reference>
<protein>
    <submittedName>
        <fullName evidence="1">Uncharacterized protein</fullName>
    </submittedName>
</protein>
<dbReference type="Proteomes" id="UP001237843">
    <property type="component" value="Unassembled WGS sequence"/>
</dbReference>
<organism evidence="1 2">
    <name type="scientific">Aliarcobacter butzleri</name>
    <dbReference type="NCBI Taxonomy" id="28197"/>
    <lineage>
        <taxon>Bacteria</taxon>
        <taxon>Pseudomonadati</taxon>
        <taxon>Campylobacterota</taxon>
        <taxon>Epsilonproteobacteria</taxon>
        <taxon>Campylobacterales</taxon>
        <taxon>Arcobacteraceae</taxon>
        <taxon>Aliarcobacter</taxon>
    </lineage>
</organism>
<dbReference type="EMBL" id="JAQTJH010000024">
    <property type="protein sequence ID" value="MDK2063231.1"/>
    <property type="molecule type" value="Genomic_DNA"/>
</dbReference>
<accession>A0AAW6VQD1</accession>
<name>A0AAW6VQD1_9BACT</name>
<gene>
    <name evidence="1" type="ORF">PT520_11955</name>
</gene>
<reference evidence="1" key="1">
    <citation type="journal article" date="2023" name="Antibiotics">
        <title>Genomic Characterization of Antibiotic-Resistant Campylobacterales Isolated from Chilean Poultry Meat.</title>
        <authorList>
            <person name="Concha-Toloza M."/>
            <person name="Lopez-Cantillo M."/>
            <person name="Molina-Mora J.A."/>
            <person name="Collado L."/>
        </authorList>
    </citation>
    <scope>NUCLEOTIDE SEQUENCE</scope>
    <source>
        <strain evidence="1">FR1p273A</strain>
    </source>
</reference>
<evidence type="ECO:0000313" key="2">
    <source>
        <dbReference type="Proteomes" id="UP001237843"/>
    </source>
</evidence>
<sequence length="253" mass="30429">MVNEKNILKLMCYSRNTYYVWKREKRPIIELIDKYFTDSEIEEFLQTGKISKFDNLNKYSLSSCISFLEKLKLLRIKSSPSRYVYEYNYFHYFTNFILDYIKNGYNNENKQWNGTTNLHLFQNYFLDFSIDNQPEFNNSIKAIDFIYNQETIDLNNPINLESNTINTLRELSNFINNFKQEDLYFLNLCIQDNFTTLLNFYKSDDVKISYLQNDVSNFLNDLKNTLEKKLNISIDSIDNIENYIIQYKELVIS</sequence>
<comment type="caution">
    <text evidence="1">The sequence shown here is derived from an EMBL/GenBank/DDBJ whole genome shotgun (WGS) entry which is preliminary data.</text>
</comment>
<dbReference type="RefSeq" id="WP_284075189.1">
    <property type="nucleotide sequence ID" value="NZ_JAQTJH010000024.1"/>
</dbReference>
<dbReference type="AlphaFoldDB" id="A0AAW6VQD1"/>
<evidence type="ECO:0000313" key="1">
    <source>
        <dbReference type="EMBL" id="MDK2063231.1"/>
    </source>
</evidence>